<evidence type="ECO:0000313" key="15">
    <source>
        <dbReference type="EMBL" id="MDQ2105559.1"/>
    </source>
</evidence>
<dbReference type="Pfam" id="PF00004">
    <property type="entry name" value="AAA"/>
    <property type="match status" value="1"/>
</dbReference>
<dbReference type="NCBIfam" id="TIGR01241">
    <property type="entry name" value="FtsH_fam"/>
    <property type="match status" value="1"/>
</dbReference>
<dbReference type="PROSITE" id="PS00674">
    <property type="entry name" value="AAA"/>
    <property type="match status" value="1"/>
</dbReference>
<dbReference type="InterPro" id="IPR027417">
    <property type="entry name" value="P-loop_NTPase"/>
</dbReference>
<dbReference type="InterPro" id="IPR000642">
    <property type="entry name" value="Peptidase_M41"/>
</dbReference>
<evidence type="ECO:0000313" key="16">
    <source>
        <dbReference type="Proteomes" id="UP001227317"/>
    </source>
</evidence>
<dbReference type="InterPro" id="IPR005936">
    <property type="entry name" value="FtsH"/>
</dbReference>
<comment type="subunit">
    <text evidence="11">Homohexamer.</text>
</comment>
<feature type="binding site" evidence="11">
    <location>
        <position position="414"/>
    </location>
    <ligand>
        <name>Zn(2+)</name>
        <dbReference type="ChEBI" id="CHEBI:29105"/>
        <note>catalytic</note>
    </ligand>
</feature>
<dbReference type="Gene3D" id="1.20.58.760">
    <property type="entry name" value="Peptidase M41"/>
    <property type="match status" value="1"/>
</dbReference>
<keyword evidence="9 11" id="KW-0482">Metalloprotease</keyword>
<keyword evidence="7 11" id="KW-0862">Zinc</keyword>
<dbReference type="InterPro" id="IPR003959">
    <property type="entry name" value="ATPase_AAA_core"/>
</dbReference>
<comment type="cofactor">
    <cofactor evidence="11">
        <name>Zn(2+)</name>
        <dbReference type="ChEBI" id="CHEBI:29105"/>
    </cofactor>
    <text evidence="11">Binds 1 zinc ion per subunit.</text>
</comment>
<feature type="domain" description="AAA+ ATPase" evidence="14">
    <location>
        <begin position="186"/>
        <end position="323"/>
    </location>
</feature>
<dbReference type="Gene3D" id="3.30.720.210">
    <property type="match status" value="1"/>
</dbReference>
<comment type="function">
    <text evidence="11">Acts as a processive, ATP-dependent zinc metallopeptidase for both cytoplasmic and membrane proteins. Plays a role in the quality control of integral membrane proteins.</text>
</comment>
<dbReference type="GO" id="GO:0008237">
    <property type="term" value="F:metallopeptidase activity"/>
    <property type="evidence" value="ECO:0007669"/>
    <property type="project" value="UniProtKB-KW"/>
</dbReference>
<organism evidence="15 16">
    <name type="scientific">Azospirillum isscasi</name>
    <dbReference type="NCBI Taxonomy" id="3053926"/>
    <lineage>
        <taxon>Bacteria</taxon>
        <taxon>Pseudomonadati</taxon>
        <taxon>Pseudomonadota</taxon>
        <taxon>Alphaproteobacteria</taxon>
        <taxon>Rhodospirillales</taxon>
        <taxon>Azospirillaceae</taxon>
        <taxon>Azospirillum</taxon>
    </lineage>
</organism>
<dbReference type="EC" id="3.4.24.-" evidence="11"/>
<keyword evidence="11" id="KW-1133">Transmembrane helix</keyword>
<feature type="active site" evidence="11">
    <location>
        <position position="415"/>
    </location>
</feature>
<evidence type="ECO:0000256" key="13">
    <source>
        <dbReference type="SAM" id="SignalP"/>
    </source>
</evidence>
<gene>
    <name evidence="11 15" type="primary">ftsH</name>
    <name evidence="15" type="ORF">QSG27_22875</name>
</gene>
<name>A0ABU0WPR2_9PROT</name>
<keyword evidence="3 11" id="KW-0645">Protease</keyword>
<evidence type="ECO:0000256" key="6">
    <source>
        <dbReference type="ARBA" id="ARBA00022801"/>
    </source>
</evidence>
<dbReference type="InterPro" id="IPR041569">
    <property type="entry name" value="AAA_lid_3"/>
</dbReference>
<dbReference type="Pfam" id="PF01434">
    <property type="entry name" value="Peptidase_M41"/>
    <property type="match status" value="1"/>
</dbReference>
<feature type="signal peptide" evidence="13">
    <location>
        <begin position="1"/>
        <end position="26"/>
    </location>
</feature>
<feature type="binding site" evidence="11">
    <location>
        <position position="492"/>
    </location>
    <ligand>
        <name>Zn(2+)</name>
        <dbReference type="ChEBI" id="CHEBI:29105"/>
        <note>catalytic</note>
    </ligand>
</feature>
<feature type="binding site" evidence="11">
    <location>
        <position position="418"/>
    </location>
    <ligand>
        <name>Zn(2+)</name>
        <dbReference type="ChEBI" id="CHEBI:29105"/>
        <note>catalytic</note>
    </ligand>
</feature>
<keyword evidence="5 11" id="KW-0547">Nucleotide-binding</keyword>
<dbReference type="Pfam" id="PF17862">
    <property type="entry name" value="AAA_lid_3"/>
    <property type="match status" value="1"/>
</dbReference>
<feature type="binding site" evidence="11">
    <location>
        <begin position="194"/>
        <end position="201"/>
    </location>
    <ligand>
        <name>ATP</name>
        <dbReference type="ChEBI" id="CHEBI:30616"/>
    </ligand>
</feature>
<feature type="transmembrane region" description="Helical" evidence="11">
    <location>
        <begin position="115"/>
        <end position="137"/>
    </location>
</feature>
<comment type="subcellular location">
    <subcellularLocation>
        <location evidence="11">Cell membrane</location>
        <topology evidence="11">Multi-pass membrane protein</topology>
        <orientation evidence="11">Cytoplasmic side</orientation>
    </subcellularLocation>
    <subcellularLocation>
        <location evidence="1">Membrane</location>
    </subcellularLocation>
</comment>
<evidence type="ECO:0000256" key="8">
    <source>
        <dbReference type="ARBA" id="ARBA00022840"/>
    </source>
</evidence>
<evidence type="ECO:0000256" key="12">
    <source>
        <dbReference type="RuleBase" id="RU003651"/>
    </source>
</evidence>
<proteinExistence type="inferred from homology"/>
<evidence type="ECO:0000256" key="3">
    <source>
        <dbReference type="ARBA" id="ARBA00022670"/>
    </source>
</evidence>
<accession>A0ABU0WPR2</accession>
<evidence type="ECO:0000256" key="9">
    <source>
        <dbReference type="ARBA" id="ARBA00023049"/>
    </source>
</evidence>
<dbReference type="InterPro" id="IPR003960">
    <property type="entry name" value="ATPase_AAA_CS"/>
</dbReference>
<dbReference type="SUPFAM" id="SSF52540">
    <property type="entry name" value="P-loop containing nucleoside triphosphate hydrolases"/>
    <property type="match status" value="1"/>
</dbReference>
<keyword evidence="13" id="KW-0732">Signal</keyword>
<comment type="caution">
    <text evidence="11">Lacks conserved residue(s) required for the propagation of feature annotation.</text>
</comment>
<evidence type="ECO:0000256" key="5">
    <source>
        <dbReference type="ARBA" id="ARBA00022741"/>
    </source>
</evidence>
<dbReference type="Proteomes" id="UP001227317">
    <property type="component" value="Unassembled WGS sequence"/>
</dbReference>
<dbReference type="InterPro" id="IPR003593">
    <property type="entry name" value="AAA+_ATPase"/>
</dbReference>
<keyword evidence="11" id="KW-1003">Cell membrane</keyword>
<dbReference type="PANTHER" id="PTHR23076:SF97">
    <property type="entry name" value="ATP-DEPENDENT ZINC METALLOPROTEASE YME1L1"/>
    <property type="match status" value="1"/>
</dbReference>
<reference evidence="15 16" key="1">
    <citation type="submission" date="2023-06" db="EMBL/GenBank/DDBJ databases">
        <title>Azospirillum isscasensis sp.nov, a bacterium isolated from rhizosphere soil of rice.</title>
        <authorList>
            <person name="Wang H."/>
        </authorList>
    </citation>
    <scope>NUCLEOTIDE SEQUENCE [LARGE SCALE GENOMIC DNA]</scope>
    <source>
        <strain evidence="15 16">C340-1</strain>
    </source>
</reference>
<evidence type="ECO:0000256" key="4">
    <source>
        <dbReference type="ARBA" id="ARBA00022723"/>
    </source>
</evidence>
<dbReference type="CDD" id="cd19501">
    <property type="entry name" value="RecA-like_FtsH"/>
    <property type="match status" value="1"/>
</dbReference>
<dbReference type="EMBL" id="JAUJFI010000152">
    <property type="protein sequence ID" value="MDQ2105559.1"/>
    <property type="molecule type" value="Genomic_DNA"/>
</dbReference>
<dbReference type="RefSeq" id="WP_306710202.1">
    <property type="nucleotide sequence ID" value="NZ_JAUJFI010000152.1"/>
</dbReference>
<keyword evidence="10 11" id="KW-0472">Membrane</keyword>
<dbReference type="Gene3D" id="1.10.8.60">
    <property type="match status" value="1"/>
</dbReference>
<evidence type="ECO:0000256" key="1">
    <source>
        <dbReference type="ARBA" id="ARBA00004370"/>
    </source>
</evidence>
<dbReference type="Gene3D" id="3.40.50.300">
    <property type="entry name" value="P-loop containing nucleotide triphosphate hydrolases"/>
    <property type="match status" value="1"/>
</dbReference>
<keyword evidence="16" id="KW-1185">Reference proteome</keyword>
<dbReference type="SUPFAM" id="SSF140990">
    <property type="entry name" value="FtsH protease domain-like"/>
    <property type="match status" value="1"/>
</dbReference>
<dbReference type="SMART" id="SM00382">
    <property type="entry name" value="AAA"/>
    <property type="match status" value="1"/>
</dbReference>
<keyword evidence="11" id="KW-0812">Transmembrane</keyword>
<dbReference type="HAMAP" id="MF_01458">
    <property type="entry name" value="FtsH"/>
    <property type="match status" value="1"/>
</dbReference>
<comment type="similarity">
    <text evidence="11">In the central section; belongs to the AAA ATPase family.</text>
</comment>
<evidence type="ECO:0000256" key="2">
    <source>
        <dbReference type="ARBA" id="ARBA00010044"/>
    </source>
</evidence>
<evidence type="ECO:0000256" key="7">
    <source>
        <dbReference type="ARBA" id="ARBA00022833"/>
    </source>
</evidence>
<dbReference type="InterPro" id="IPR037219">
    <property type="entry name" value="Peptidase_M41-like"/>
</dbReference>
<feature type="chain" id="PRO_5047257707" description="ATP-dependent zinc metalloprotease FtsH" evidence="13">
    <location>
        <begin position="27"/>
        <end position="602"/>
    </location>
</feature>
<comment type="caution">
    <text evidence="15">The sequence shown here is derived from an EMBL/GenBank/DDBJ whole genome shotgun (WGS) entry which is preliminary data.</text>
</comment>
<keyword evidence="4 11" id="KW-0479">Metal-binding</keyword>
<protein>
    <recommendedName>
        <fullName evidence="11">ATP-dependent zinc metalloprotease FtsH</fullName>
        <ecNumber evidence="11">3.4.24.-</ecNumber>
    </recommendedName>
</protein>
<evidence type="ECO:0000256" key="10">
    <source>
        <dbReference type="ARBA" id="ARBA00023136"/>
    </source>
</evidence>
<evidence type="ECO:0000259" key="14">
    <source>
        <dbReference type="SMART" id="SM00382"/>
    </source>
</evidence>
<evidence type="ECO:0000256" key="11">
    <source>
        <dbReference type="HAMAP-Rule" id="MF_01458"/>
    </source>
</evidence>
<comment type="similarity">
    <text evidence="12">Belongs to the AAA ATPase family.</text>
</comment>
<keyword evidence="8 11" id="KW-0067">ATP-binding</keyword>
<sequence length="602" mass="63881">MPPIPKKYLTALAAIAALLLGWFAFAAWTDYTRDGAEETATYSDLIAAAERGDIASLTFRGDGAHAVTPDGQRLRAVVPVTDDLLKDLRGRKIAIAFEEEAGGLVSGTVSVLEKLAPFLVIGLLVGALLLSGGQFLGGNRATRVRPRDTGTVFADVAGVDEAKEELRETVEFLRDPRRFAMAGARVPKGILLVGPPGTGKTMLAKAAAGEAGVPFFTVSGSDFVEMFVGLGAARVRSVFKTARASAPCLLFIDEVDALAGKRGESNSHSEREQTLNQLLVEMDGIVDGGEVVVIAATNRAEMLDPAVTRPGRFDRHIHVALPDVAGREAILGVHTGRLRLASDVCVRTVARGTPGFSGAELANLTNEAALSAARNGRVIVGMADFEAAKDRVLMGNERRSLALSGHERRLTACHEAGHALVSIRCPEADPIHKATIIPRGRALGMVVRLPEGDRVSVSRAKLLADIAVAMAGRAAEDLVFGPDAVTTGAEADFRAATDLARRMVTAWGMSEAIGYVAHAGNDPAVVRSERTAWRIDEEVRRITDEGMERARRILAADRAALERITAALLERETLSGEEIGALAAAGCETVERETAKRETEAA</sequence>
<comment type="similarity">
    <text evidence="2 11">In the C-terminal section; belongs to the peptidase M41 family.</text>
</comment>
<dbReference type="PANTHER" id="PTHR23076">
    <property type="entry name" value="METALLOPROTEASE M41 FTSH"/>
    <property type="match status" value="1"/>
</dbReference>
<keyword evidence="6 11" id="KW-0378">Hydrolase</keyword>